<dbReference type="EMBL" id="CAJVQC010048078">
    <property type="protein sequence ID" value="CAG8785670.1"/>
    <property type="molecule type" value="Genomic_DNA"/>
</dbReference>
<dbReference type="Proteomes" id="UP000789920">
    <property type="component" value="Unassembled WGS sequence"/>
</dbReference>
<sequence>YLDQNFEEFRMECDKFDKEISKIIYKNNFEPNIVDNMETDLDAINQVNEAFCNLREIIQSLMDKQLFPYNASSLIKRIKKVEEMLNSLDD</sequence>
<keyword evidence="2" id="KW-1185">Reference proteome</keyword>
<accession>A0ACA9RBF5</accession>
<protein>
    <submittedName>
        <fullName evidence="1">3089_t:CDS:1</fullName>
    </submittedName>
</protein>
<proteinExistence type="predicted"/>
<reference evidence="1" key="1">
    <citation type="submission" date="2021-06" db="EMBL/GenBank/DDBJ databases">
        <authorList>
            <person name="Kallberg Y."/>
            <person name="Tangrot J."/>
            <person name="Rosling A."/>
        </authorList>
    </citation>
    <scope>NUCLEOTIDE SEQUENCE</scope>
    <source>
        <strain evidence="1">MA461A</strain>
    </source>
</reference>
<organism evidence="1 2">
    <name type="scientific">Racocetra persica</name>
    <dbReference type="NCBI Taxonomy" id="160502"/>
    <lineage>
        <taxon>Eukaryota</taxon>
        <taxon>Fungi</taxon>
        <taxon>Fungi incertae sedis</taxon>
        <taxon>Mucoromycota</taxon>
        <taxon>Glomeromycotina</taxon>
        <taxon>Glomeromycetes</taxon>
        <taxon>Diversisporales</taxon>
        <taxon>Gigasporaceae</taxon>
        <taxon>Racocetra</taxon>
    </lineage>
</organism>
<name>A0ACA9RBF5_9GLOM</name>
<comment type="caution">
    <text evidence="1">The sequence shown here is derived from an EMBL/GenBank/DDBJ whole genome shotgun (WGS) entry which is preliminary data.</text>
</comment>
<evidence type="ECO:0000313" key="1">
    <source>
        <dbReference type="EMBL" id="CAG8785670.1"/>
    </source>
</evidence>
<gene>
    <name evidence="1" type="ORF">RPERSI_LOCUS18258</name>
</gene>
<feature type="non-terminal residue" evidence="1">
    <location>
        <position position="1"/>
    </location>
</feature>
<evidence type="ECO:0000313" key="2">
    <source>
        <dbReference type="Proteomes" id="UP000789920"/>
    </source>
</evidence>